<comment type="caution">
    <text evidence="5">The sequence shown here is derived from an EMBL/GenBank/DDBJ whole genome shotgun (WGS) entry which is preliminary data.</text>
</comment>
<dbReference type="Pfam" id="PF08241">
    <property type="entry name" value="Methyltransf_11"/>
    <property type="match status" value="1"/>
</dbReference>
<proteinExistence type="predicted"/>
<evidence type="ECO:0000313" key="6">
    <source>
        <dbReference type="Proteomes" id="UP000602745"/>
    </source>
</evidence>
<keyword evidence="1 5" id="KW-0489">Methyltransferase</keyword>
<keyword evidence="2" id="KW-0808">Transferase</keyword>
<reference evidence="5" key="2">
    <citation type="submission" date="2020-09" db="EMBL/GenBank/DDBJ databases">
        <authorList>
            <person name="Sun Q."/>
            <person name="Sedlacek I."/>
        </authorList>
    </citation>
    <scope>NUCLEOTIDE SEQUENCE</scope>
    <source>
        <strain evidence="5">CCM 7684</strain>
    </source>
</reference>
<feature type="domain" description="Methyltransferase type 11" evidence="4">
    <location>
        <begin position="44"/>
        <end position="131"/>
    </location>
</feature>
<evidence type="ECO:0000313" key="5">
    <source>
        <dbReference type="EMBL" id="GGE43704.1"/>
    </source>
</evidence>
<dbReference type="PANTHER" id="PTHR43464">
    <property type="entry name" value="METHYLTRANSFERASE"/>
    <property type="match status" value="1"/>
</dbReference>
<dbReference type="Gene3D" id="3.40.50.150">
    <property type="entry name" value="Vaccinia Virus protein VP39"/>
    <property type="match status" value="1"/>
</dbReference>
<protein>
    <submittedName>
        <fullName evidence="5">Methyltransferase type 11</fullName>
    </submittedName>
</protein>
<dbReference type="InterPro" id="IPR013216">
    <property type="entry name" value="Methyltransf_11"/>
</dbReference>
<dbReference type="AlphaFoldDB" id="A0A8J2YHT9"/>
<dbReference type="GO" id="GO:0032259">
    <property type="term" value="P:methylation"/>
    <property type="evidence" value="ECO:0007669"/>
    <property type="project" value="UniProtKB-KW"/>
</dbReference>
<organism evidence="5 6">
    <name type="scientific">Agaricicola taiwanensis</name>
    <dbReference type="NCBI Taxonomy" id="591372"/>
    <lineage>
        <taxon>Bacteria</taxon>
        <taxon>Pseudomonadati</taxon>
        <taxon>Pseudomonadota</taxon>
        <taxon>Alphaproteobacteria</taxon>
        <taxon>Rhodobacterales</taxon>
        <taxon>Paracoccaceae</taxon>
        <taxon>Agaricicola</taxon>
    </lineage>
</organism>
<sequence>MTAASVAGAQTWSAASYDKNARFVSDLAGDVLGWLDAQPRERILDLGCGDGVLTEHLAKNDASVVGVDSSEDFVAAARARGVDARIGDGEALAFDAEFDAVFSNAALHWMTKPEAVIDGVFRALKPGGRFVAEFGGHGNVAAIVTALRAVGQARGGDLRLANPWFFPTPAEYRTMLEARGLAVERIGLYPRPTPLPTGMAGWLSTFRAPFFDQFGKDREAAVSEVEALLGASLRDRSGNWTADYVRIRVHASKPAAA</sequence>
<dbReference type="CDD" id="cd02440">
    <property type="entry name" value="AdoMet_MTases"/>
    <property type="match status" value="1"/>
</dbReference>
<evidence type="ECO:0000256" key="1">
    <source>
        <dbReference type="ARBA" id="ARBA00022603"/>
    </source>
</evidence>
<dbReference type="PANTHER" id="PTHR43464:SF19">
    <property type="entry name" value="UBIQUINONE BIOSYNTHESIS O-METHYLTRANSFERASE, MITOCHONDRIAL"/>
    <property type="match status" value="1"/>
</dbReference>
<evidence type="ECO:0000256" key="3">
    <source>
        <dbReference type="ARBA" id="ARBA00022691"/>
    </source>
</evidence>
<dbReference type="SUPFAM" id="SSF53335">
    <property type="entry name" value="S-adenosyl-L-methionine-dependent methyltransferases"/>
    <property type="match status" value="1"/>
</dbReference>
<dbReference type="RefSeq" id="WP_188409676.1">
    <property type="nucleotide sequence ID" value="NZ_BMCP01000002.1"/>
</dbReference>
<reference evidence="5" key="1">
    <citation type="journal article" date="2014" name="Int. J. Syst. Evol. Microbiol.">
        <title>Complete genome sequence of Corynebacterium casei LMG S-19264T (=DSM 44701T), isolated from a smear-ripened cheese.</title>
        <authorList>
            <consortium name="US DOE Joint Genome Institute (JGI-PGF)"/>
            <person name="Walter F."/>
            <person name="Albersmeier A."/>
            <person name="Kalinowski J."/>
            <person name="Ruckert C."/>
        </authorList>
    </citation>
    <scope>NUCLEOTIDE SEQUENCE</scope>
    <source>
        <strain evidence="5">CCM 7684</strain>
    </source>
</reference>
<dbReference type="EMBL" id="BMCP01000002">
    <property type="protein sequence ID" value="GGE43704.1"/>
    <property type="molecule type" value="Genomic_DNA"/>
</dbReference>
<dbReference type="Proteomes" id="UP000602745">
    <property type="component" value="Unassembled WGS sequence"/>
</dbReference>
<keyword evidence="3" id="KW-0949">S-adenosyl-L-methionine</keyword>
<dbReference type="GO" id="GO:0008757">
    <property type="term" value="F:S-adenosylmethionine-dependent methyltransferase activity"/>
    <property type="evidence" value="ECO:0007669"/>
    <property type="project" value="InterPro"/>
</dbReference>
<evidence type="ECO:0000259" key="4">
    <source>
        <dbReference type="Pfam" id="PF08241"/>
    </source>
</evidence>
<name>A0A8J2YHT9_9RHOB</name>
<keyword evidence="6" id="KW-1185">Reference proteome</keyword>
<accession>A0A8J2YHT9</accession>
<evidence type="ECO:0000256" key="2">
    <source>
        <dbReference type="ARBA" id="ARBA00022679"/>
    </source>
</evidence>
<gene>
    <name evidence="5" type="ORF">GCM10007276_21050</name>
</gene>
<dbReference type="InterPro" id="IPR029063">
    <property type="entry name" value="SAM-dependent_MTases_sf"/>
</dbReference>